<feature type="domain" description="SnoaL-like" evidence="1">
    <location>
        <begin position="17"/>
        <end position="143"/>
    </location>
</feature>
<accession>A0A9W9TIS8</accession>
<dbReference type="GeneID" id="83205185"/>
<gene>
    <name evidence="2" type="ORF">N7468_008586</name>
</gene>
<sequence length="159" mass="17227">MSLPSLPSLPATLTPALSGRDAIADAIYRCVESFDRCDVDLCKSAFTSDAIFDLNGNAMEGIQAIIDQCFASVSKMDTTHHITGIRINILDDSKAQATCSALAQHFTSGEGLKGDGVPILVGSVYWIDFTKDSEDGLWKIKKLILKSHWAQGDWGVFSK</sequence>
<protein>
    <recommendedName>
        <fullName evidence="1">SnoaL-like domain-containing protein</fullName>
    </recommendedName>
</protein>
<keyword evidence="3" id="KW-1185">Reference proteome</keyword>
<dbReference type="EMBL" id="JAPQKS010000006">
    <property type="protein sequence ID" value="KAJ5224044.1"/>
    <property type="molecule type" value="Genomic_DNA"/>
</dbReference>
<proteinExistence type="predicted"/>
<dbReference type="Proteomes" id="UP001150941">
    <property type="component" value="Unassembled WGS sequence"/>
</dbReference>
<evidence type="ECO:0000259" key="1">
    <source>
        <dbReference type="Pfam" id="PF13577"/>
    </source>
</evidence>
<comment type="caution">
    <text evidence="2">The sequence shown here is derived from an EMBL/GenBank/DDBJ whole genome shotgun (WGS) entry which is preliminary data.</text>
</comment>
<evidence type="ECO:0000313" key="3">
    <source>
        <dbReference type="Proteomes" id="UP001150941"/>
    </source>
</evidence>
<organism evidence="2 3">
    <name type="scientific">Penicillium chermesinum</name>
    <dbReference type="NCBI Taxonomy" id="63820"/>
    <lineage>
        <taxon>Eukaryota</taxon>
        <taxon>Fungi</taxon>
        <taxon>Dikarya</taxon>
        <taxon>Ascomycota</taxon>
        <taxon>Pezizomycotina</taxon>
        <taxon>Eurotiomycetes</taxon>
        <taxon>Eurotiomycetidae</taxon>
        <taxon>Eurotiales</taxon>
        <taxon>Aspergillaceae</taxon>
        <taxon>Penicillium</taxon>
    </lineage>
</organism>
<evidence type="ECO:0000313" key="2">
    <source>
        <dbReference type="EMBL" id="KAJ5224044.1"/>
    </source>
</evidence>
<dbReference type="SUPFAM" id="SSF54427">
    <property type="entry name" value="NTF2-like"/>
    <property type="match status" value="1"/>
</dbReference>
<dbReference type="InterPro" id="IPR037401">
    <property type="entry name" value="SnoaL-like"/>
</dbReference>
<dbReference type="RefSeq" id="XP_058328227.1">
    <property type="nucleotide sequence ID" value="XM_058477882.1"/>
</dbReference>
<dbReference type="OrthoDB" id="2148716at2759"/>
<reference evidence="2" key="1">
    <citation type="submission" date="2022-11" db="EMBL/GenBank/DDBJ databases">
        <authorList>
            <person name="Petersen C."/>
        </authorList>
    </citation>
    <scope>NUCLEOTIDE SEQUENCE</scope>
    <source>
        <strain evidence="2">IBT 19713</strain>
    </source>
</reference>
<dbReference type="AlphaFoldDB" id="A0A9W9TIS8"/>
<reference evidence="2" key="2">
    <citation type="journal article" date="2023" name="IMA Fungus">
        <title>Comparative genomic study of the Penicillium genus elucidates a diverse pangenome and 15 lateral gene transfer events.</title>
        <authorList>
            <person name="Petersen C."/>
            <person name="Sorensen T."/>
            <person name="Nielsen M.R."/>
            <person name="Sondergaard T.E."/>
            <person name="Sorensen J.L."/>
            <person name="Fitzpatrick D.A."/>
            <person name="Frisvad J.C."/>
            <person name="Nielsen K.L."/>
        </authorList>
    </citation>
    <scope>NUCLEOTIDE SEQUENCE</scope>
    <source>
        <strain evidence="2">IBT 19713</strain>
    </source>
</reference>
<name>A0A9W9TIS8_9EURO</name>
<dbReference type="Pfam" id="PF13577">
    <property type="entry name" value="SnoaL_4"/>
    <property type="match status" value="1"/>
</dbReference>
<dbReference type="InterPro" id="IPR032710">
    <property type="entry name" value="NTF2-like_dom_sf"/>
</dbReference>
<dbReference type="Gene3D" id="3.10.450.50">
    <property type="match status" value="1"/>
</dbReference>